<dbReference type="SUPFAM" id="SSF56601">
    <property type="entry name" value="beta-lactamase/transpeptidase-like"/>
    <property type="match status" value="1"/>
</dbReference>
<dbReference type="NCBIfam" id="TIGR00666">
    <property type="entry name" value="PBP4"/>
    <property type="match status" value="1"/>
</dbReference>
<name>A0ABV8KEP7_9ACTN</name>
<dbReference type="EMBL" id="JBHSBN010000001">
    <property type="protein sequence ID" value="MFC4104357.1"/>
    <property type="molecule type" value="Genomic_DNA"/>
</dbReference>
<keyword evidence="5" id="KW-0121">Carboxypeptidase</keyword>
<dbReference type="Gene3D" id="3.40.710.10">
    <property type="entry name" value="DD-peptidase/beta-lactamase superfamily"/>
    <property type="match status" value="2"/>
</dbReference>
<protein>
    <submittedName>
        <fullName evidence="5">D-alanyl-D-alanine carboxypeptidase/D-alanyl-D-alanine-endopeptidase</fullName>
        <ecNumber evidence="5">3.4.16.4</ecNumber>
    </submittedName>
</protein>
<dbReference type="PANTHER" id="PTHR30023">
    <property type="entry name" value="D-ALANYL-D-ALANINE CARBOXYPEPTIDASE"/>
    <property type="match status" value="1"/>
</dbReference>
<keyword evidence="5" id="KW-0645">Protease</keyword>
<evidence type="ECO:0000313" key="5">
    <source>
        <dbReference type="EMBL" id="MFC4104357.1"/>
    </source>
</evidence>
<dbReference type="InterPro" id="IPR000667">
    <property type="entry name" value="Peptidase_S13"/>
</dbReference>
<reference evidence="6" key="1">
    <citation type="journal article" date="2019" name="Int. J. Syst. Evol. Microbiol.">
        <title>The Global Catalogue of Microorganisms (GCM) 10K type strain sequencing project: providing services to taxonomists for standard genome sequencing and annotation.</title>
        <authorList>
            <consortium name="The Broad Institute Genomics Platform"/>
            <consortium name="The Broad Institute Genome Sequencing Center for Infectious Disease"/>
            <person name="Wu L."/>
            <person name="Ma J."/>
        </authorList>
    </citation>
    <scope>NUCLEOTIDE SEQUENCE [LARGE SCALE GENOMIC DNA]</scope>
    <source>
        <strain evidence="6">2902at01</strain>
    </source>
</reference>
<keyword evidence="4" id="KW-0472">Membrane</keyword>
<dbReference type="InterPro" id="IPR012338">
    <property type="entry name" value="Beta-lactam/transpept-like"/>
</dbReference>
<organism evidence="5 6">
    <name type="scientific">Micromonospora zhanjiangensis</name>
    <dbReference type="NCBI Taxonomy" id="1522057"/>
    <lineage>
        <taxon>Bacteria</taxon>
        <taxon>Bacillati</taxon>
        <taxon>Actinomycetota</taxon>
        <taxon>Actinomycetes</taxon>
        <taxon>Micromonosporales</taxon>
        <taxon>Micromonosporaceae</taxon>
        <taxon>Micromonospora</taxon>
    </lineage>
</organism>
<evidence type="ECO:0000256" key="4">
    <source>
        <dbReference type="SAM" id="Phobius"/>
    </source>
</evidence>
<sequence length="483" mass="47764">MPDPESGRSGHRARRGLRFRLLVASVAVLVAVGLAVGVLVVRPGPVADWLGDPAGSPPPPPPVLAALGTGGPEPSPDGVRATVGPLVTGAGLGDLHVSVLDVVTGRTLFDQGGTTPTVPASTTKLATAVAVLAARGPGYRIPTRVVAGSAPGEVVLVGGGDPTVAVAGTGSYPGAARLDVLAEQVRRALGGTAPTRVVYDGSLYAGPVTGPGWDPDIPTGGFGAPITALMTDGARVDPKQATGYAPRYAAPDLTAAGQFAGRLGLPAGAVTRGVAPAGSGAAPATGGAAVSPGTELGRIESPPMIRMVDLMLGASDNIVAEALARQVALARQQPASFVGAATAVTAELADLGLTADGLRLVDGSGLSRDNRIPPVVLTRALALAGSGRRPELASVFGGLPVAGWSGTLRERYVAGSGSAAGAGVIRAKTGTLNGVHAISGVLTTVDGRLLAFAIMGDRVPVGPEQAQPKLDRIATAMAGCGCR</sequence>
<feature type="region of interest" description="Disordered" evidence="3">
    <location>
        <begin position="51"/>
        <end position="78"/>
    </location>
</feature>
<dbReference type="RefSeq" id="WP_377541284.1">
    <property type="nucleotide sequence ID" value="NZ_JBHSBN010000001.1"/>
</dbReference>
<feature type="transmembrane region" description="Helical" evidence="4">
    <location>
        <begin position="21"/>
        <end position="41"/>
    </location>
</feature>
<evidence type="ECO:0000256" key="3">
    <source>
        <dbReference type="SAM" id="MobiDB-lite"/>
    </source>
</evidence>
<evidence type="ECO:0000256" key="1">
    <source>
        <dbReference type="ARBA" id="ARBA00006096"/>
    </source>
</evidence>
<keyword evidence="4" id="KW-0812">Transmembrane</keyword>
<dbReference type="GO" id="GO:0009002">
    <property type="term" value="F:serine-type D-Ala-D-Ala carboxypeptidase activity"/>
    <property type="evidence" value="ECO:0007669"/>
    <property type="project" value="UniProtKB-EC"/>
</dbReference>
<gene>
    <name evidence="5" type="primary">dacB</name>
    <name evidence="5" type="ORF">ACFOX0_00185</name>
</gene>
<comment type="caution">
    <text evidence="5">The sequence shown here is derived from an EMBL/GenBank/DDBJ whole genome shotgun (WGS) entry which is preliminary data.</text>
</comment>
<dbReference type="EC" id="3.4.16.4" evidence="5"/>
<comment type="similarity">
    <text evidence="1">Belongs to the peptidase S13 family.</text>
</comment>
<dbReference type="Proteomes" id="UP001595868">
    <property type="component" value="Unassembled WGS sequence"/>
</dbReference>
<dbReference type="PANTHER" id="PTHR30023:SF0">
    <property type="entry name" value="PENICILLIN-SENSITIVE CARBOXYPEPTIDASE A"/>
    <property type="match status" value="1"/>
</dbReference>
<keyword evidence="6" id="KW-1185">Reference proteome</keyword>
<evidence type="ECO:0000256" key="2">
    <source>
        <dbReference type="ARBA" id="ARBA00022801"/>
    </source>
</evidence>
<dbReference type="PRINTS" id="PR00922">
    <property type="entry name" value="DADACBPTASE3"/>
</dbReference>
<keyword evidence="2 5" id="KW-0378">Hydrolase</keyword>
<accession>A0ABV8KEP7</accession>
<proteinExistence type="inferred from homology"/>
<dbReference type="Pfam" id="PF02113">
    <property type="entry name" value="Peptidase_S13"/>
    <property type="match status" value="2"/>
</dbReference>
<keyword evidence="4" id="KW-1133">Transmembrane helix</keyword>
<evidence type="ECO:0000313" key="6">
    <source>
        <dbReference type="Proteomes" id="UP001595868"/>
    </source>
</evidence>